<evidence type="ECO:0000256" key="4">
    <source>
        <dbReference type="ARBA" id="ARBA00022679"/>
    </source>
</evidence>
<dbReference type="Proteomes" id="UP001549119">
    <property type="component" value="Unassembled WGS sequence"/>
</dbReference>
<dbReference type="InterPro" id="IPR001173">
    <property type="entry name" value="Glyco_trans_2-like"/>
</dbReference>
<comment type="subcellular location">
    <subcellularLocation>
        <location evidence="1">Cell membrane</location>
    </subcellularLocation>
</comment>
<evidence type="ECO:0000256" key="1">
    <source>
        <dbReference type="ARBA" id="ARBA00004236"/>
    </source>
</evidence>
<accession>A0ABV2NBM5</accession>
<sequence length="440" mass="47326">MHLLPWTAVVLVALNPRKGVACPRLALRVASKPDAAAGDRRDMETGNAFGSQDPTPALRCVVAIPVRNEAERIAACLEALAAQRGIGASALGVVLFLNNCTDETAHVVAGLLPSLRIPVRMIEREYAEANAGWARREAMEAAADWLDEGEPFDGLILTTDADSRVPTDWVARNLAAVAAGVDAVAGRIALDEADAARLPAALHARGRLEGGYETRLIEIEALIDPLPHDPWPRHWTTSGATLAVRLETYRQVGGMPPLAVGEDKAFVSSLLSSDARVRHDPDILVVTSGRLDGRAPGGAADTMKLRCEVPESPCDPRLEPLPRAVFRYAWRRRLRRLQATGRLARTPFWAPWLGIRAEDARIIAGLPTLGAILAAVEAASPRLGYRPLRPRELARHTRLANAVSCLLRGARRLGHSVRSTGARTAAGDLGVTSFERTGDA</sequence>
<dbReference type="PANTHER" id="PTHR43646">
    <property type="entry name" value="GLYCOSYLTRANSFERASE"/>
    <property type="match status" value="1"/>
</dbReference>
<evidence type="ECO:0000256" key="2">
    <source>
        <dbReference type="ARBA" id="ARBA00022475"/>
    </source>
</evidence>
<dbReference type="PANTHER" id="PTHR43646:SF2">
    <property type="entry name" value="GLYCOSYLTRANSFERASE 2-LIKE DOMAIN-CONTAINING PROTEIN"/>
    <property type="match status" value="1"/>
</dbReference>
<keyword evidence="2" id="KW-1003">Cell membrane</keyword>
<dbReference type="EMBL" id="JBEPNW010000002">
    <property type="protein sequence ID" value="MET3863865.1"/>
    <property type="molecule type" value="Genomic_DNA"/>
</dbReference>
<feature type="domain" description="Glycosyltransferase 2-like" evidence="6">
    <location>
        <begin position="62"/>
        <end position="201"/>
    </location>
</feature>
<comment type="caution">
    <text evidence="7">The sequence shown here is derived from an EMBL/GenBank/DDBJ whole genome shotgun (WGS) entry which is preliminary data.</text>
</comment>
<keyword evidence="5" id="KW-0472">Membrane</keyword>
<dbReference type="InterPro" id="IPR029044">
    <property type="entry name" value="Nucleotide-diphossugar_trans"/>
</dbReference>
<evidence type="ECO:0000256" key="5">
    <source>
        <dbReference type="ARBA" id="ARBA00023136"/>
    </source>
</evidence>
<evidence type="ECO:0000313" key="8">
    <source>
        <dbReference type="Proteomes" id="UP001549119"/>
    </source>
</evidence>
<dbReference type="SUPFAM" id="SSF53448">
    <property type="entry name" value="Nucleotide-diphospho-sugar transferases"/>
    <property type="match status" value="1"/>
</dbReference>
<dbReference type="Pfam" id="PF00535">
    <property type="entry name" value="Glycos_transf_2"/>
    <property type="match status" value="1"/>
</dbReference>
<keyword evidence="3" id="KW-0328">Glycosyltransferase</keyword>
<organism evidence="7 8">
    <name type="scientific">Methylobacterium radiotolerans</name>
    <dbReference type="NCBI Taxonomy" id="31998"/>
    <lineage>
        <taxon>Bacteria</taxon>
        <taxon>Pseudomonadati</taxon>
        <taxon>Pseudomonadota</taxon>
        <taxon>Alphaproteobacteria</taxon>
        <taxon>Hyphomicrobiales</taxon>
        <taxon>Methylobacteriaceae</taxon>
        <taxon>Methylobacterium</taxon>
    </lineage>
</organism>
<keyword evidence="4" id="KW-0808">Transferase</keyword>
<reference evidence="7 8" key="1">
    <citation type="submission" date="2024-06" db="EMBL/GenBank/DDBJ databases">
        <title>Genomics of switchgrass bacterial isolates.</title>
        <authorList>
            <person name="Shade A."/>
        </authorList>
    </citation>
    <scope>NUCLEOTIDE SEQUENCE [LARGE SCALE GENOMIC DNA]</scope>
    <source>
        <strain evidence="7 8">PvP084</strain>
    </source>
</reference>
<evidence type="ECO:0000259" key="6">
    <source>
        <dbReference type="Pfam" id="PF00535"/>
    </source>
</evidence>
<keyword evidence="8" id="KW-1185">Reference proteome</keyword>
<evidence type="ECO:0000313" key="7">
    <source>
        <dbReference type="EMBL" id="MET3863865.1"/>
    </source>
</evidence>
<protein>
    <recommendedName>
        <fullName evidence="6">Glycosyltransferase 2-like domain-containing protein</fullName>
    </recommendedName>
</protein>
<gene>
    <name evidence="7" type="ORF">ABIC20_001174</name>
</gene>
<evidence type="ECO:0000256" key="3">
    <source>
        <dbReference type="ARBA" id="ARBA00022676"/>
    </source>
</evidence>
<proteinExistence type="predicted"/>
<name>A0ABV2NBM5_9HYPH</name>
<dbReference type="Gene3D" id="3.90.550.10">
    <property type="entry name" value="Spore Coat Polysaccharide Biosynthesis Protein SpsA, Chain A"/>
    <property type="match status" value="1"/>
</dbReference>